<protein>
    <recommendedName>
        <fullName evidence="1">Allophanate hydrolase C-terminal domain-containing protein</fullName>
    </recommendedName>
</protein>
<evidence type="ECO:0000259" key="1">
    <source>
        <dbReference type="Pfam" id="PF21986"/>
    </source>
</evidence>
<evidence type="ECO:0000313" key="3">
    <source>
        <dbReference type="Proteomes" id="UP001595632"/>
    </source>
</evidence>
<dbReference type="Gene3D" id="3.10.490.10">
    <property type="entry name" value="Gamma-glutamyl cyclotransferase-like"/>
    <property type="match status" value="1"/>
</dbReference>
<dbReference type="Pfam" id="PF21986">
    <property type="entry name" value="AH_C"/>
    <property type="match status" value="1"/>
</dbReference>
<evidence type="ECO:0000313" key="2">
    <source>
        <dbReference type="EMBL" id="MFC3142821.1"/>
    </source>
</evidence>
<accession>A0ABV7GR90</accession>
<dbReference type="Proteomes" id="UP001595632">
    <property type="component" value="Unassembled WGS sequence"/>
</dbReference>
<name>A0ABV7GR90_9RHOB</name>
<dbReference type="InterPro" id="IPR053844">
    <property type="entry name" value="AH_C"/>
</dbReference>
<comment type="caution">
    <text evidence="2">The sequence shown here is derived from an EMBL/GenBank/DDBJ whole genome shotgun (WGS) entry which is preliminary data.</text>
</comment>
<proteinExistence type="predicted"/>
<dbReference type="EMBL" id="JBHRTB010000010">
    <property type="protein sequence ID" value="MFC3142821.1"/>
    <property type="molecule type" value="Genomic_DNA"/>
</dbReference>
<feature type="domain" description="Allophanate hydrolase C-terminal" evidence="1">
    <location>
        <begin position="17"/>
        <end position="139"/>
    </location>
</feature>
<organism evidence="2 3">
    <name type="scientific">Psychromarinibacter halotolerans</name>
    <dbReference type="NCBI Taxonomy" id="1775175"/>
    <lineage>
        <taxon>Bacteria</taxon>
        <taxon>Pseudomonadati</taxon>
        <taxon>Pseudomonadota</taxon>
        <taxon>Alphaproteobacteria</taxon>
        <taxon>Rhodobacterales</taxon>
        <taxon>Paracoccaceae</taxon>
        <taxon>Psychromarinibacter</taxon>
    </lineage>
</organism>
<gene>
    <name evidence="2" type="ORF">ACFOGP_08880</name>
</gene>
<reference evidence="3" key="1">
    <citation type="journal article" date="2019" name="Int. J. Syst. Evol. Microbiol.">
        <title>The Global Catalogue of Microorganisms (GCM) 10K type strain sequencing project: providing services to taxonomists for standard genome sequencing and annotation.</title>
        <authorList>
            <consortium name="The Broad Institute Genomics Platform"/>
            <consortium name="The Broad Institute Genome Sequencing Center for Infectious Disease"/>
            <person name="Wu L."/>
            <person name="Ma J."/>
        </authorList>
    </citation>
    <scope>NUCLEOTIDE SEQUENCE [LARGE SCALE GENOMIC DNA]</scope>
    <source>
        <strain evidence="3">KCTC 52366</strain>
    </source>
</reference>
<dbReference type="RefSeq" id="WP_379560552.1">
    <property type="nucleotide sequence ID" value="NZ_JARGYD010000005.1"/>
</dbReference>
<keyword evidence="3" id="KW-1185">Reference proteome</keyword>
<sequence>MIEASTPTAPDAKTDEVKIAVVGAHLSGMPLNVQLVDLAARFVSPDRTAPLYRLFDLAGSVPPKPGLLRVSDGSGAQIEVEIWALSHDAYGRFVSMIPSPLCIGTIELESGPVQGFLVEPYAVDGSPDITAHGGWRAYMSQKA</sequence>